<protein>
    <submittedName>
        <fullName evidence="1">Uncharacterized protein</fullName>
    </submittedName>
</protein>
<dbReference type="EMBL" id="BK059091">
    <property type="protein sequence ID" value="DAE28849.1"/>
    <property type="molecule type" value="Genomic_DNA"/>
</dbReference>
<accession>A0A8S5RCN4</accession>
<proteinExistence type="predicted"/>
<evidence type="ECO:0000313" key="1">
    <source>
        <dbReference type="EMBL" id="DAE28849.1"/>
    </source>
</evidence>
<sequence>MTNQEFIDNLSSQAKHIIFDYDYKNHNNNRRYIYD</sequence>
<reference evidence="1" key="1">
    <citation type="journal article" date="2021" name="Proc. Natl. Acad. Sci. U.S.A.">
        <title>A Catalog of Tens of Thousands of Viruses from Human Metagenomes Reveals Hidden Associations with Chronic Diseases.</title>
        <authorList>
            <person name="Tisza M.J."/>
            <person name="Buck C.B."/>
        </authorList>
    </citation>
    <scope>NUCLEOTIDE SEQUENCE</scope>
    <source>
        <strain evidence="1">CtmTa7</strain>
    </source>
</reference>
<organism evidence="1">
    <name type="scientific">virus sp. ctmTa7</name>
    <dbReference type="NCBI Taxonomy" id="2828255"/>
    <lineage>
        <taxon>Viruses</taxon>
    </lineage>
</organism>
<name>A0A8S5RCN4_9VIRU</name>